<reference evidence="1" key="1">
    <citation type="submission" date="2022-08" db="EMBL/GenBank/DDBJ databases">
        <title>Whole genome sequencing of non-tuberculosis mycobacteria type-strains.</title>
        <authorList>
            <person name="Igarashi Y."/>
            <person name="Osugi A."/>
            <person name="Mitarai S."/>
        </authorList>
    </citation>
    <scope>NUCLEOTIDE SEQUENCE</scope>
    <source>
        <strain evidence="1">ATCC 19423</strain>
    </source>
</reference>
<proteinExistence type="predicted"/>
<dbReference type="RefSeq" id="WP_071498310.1">
    <property type="nucleotide sequence ID" value="NZ_CP085200.1"/>
</dbReference>
<organism evidence="1 2">
    <name type="scientific">Mycobacterium ulcerans</name>
    <dbReference type="NCBI Taxonomy" id="1809"/>
    <lineage>
        <taxon>Bacteria</taxon>
        <taxon>Bacillati</taxon>
        <taxon>Actinomycetota</taxon>
        <taxon>Actinomycetes</taxon>
        <taxon>Mycobacteriales</taxon>
        <taxon>Mycobacteriaceae</taxon>
        <taxon>Mycobacterium</taxon>
        <taxon>Mycobacterium ulcerans group</taxon>
    </lineage>
</organism>
<keyword evidence="2" id="KW-1185">Reference proteome</keyword>
<protein>
    <submittedName>
        <fullName evidence="1">Uncharacterized protein</fullName>
    </submittedName>
</protein>
<gene>
    <name evidence="1" type="ORF">MJO63_11440</name>
</gene>
<dbReference type="Proteomes" id="UP001055253">
    <property type="component" value="Chromosome"/>
</dbReference>
<accession>A0ABY3VEU1</accession>
<evidence type="ECO:0000313" key="2">
    <source>
        <dbReference type="Proteomes" id="UP001055253"/>
    </source>
</evidence>
<dbReference type="EMBL" id="CP092429">
    <property type="protein sequence ID" value="ULP53556.1"/>
    <property type="molecule type" value="Genomic_DNA"/>
</dbReference>
<name>A0ABY3VEU1_MYCUL</name>
<evidence type="ECO:0000313" key="1">
    <source>
        <dbReference type="EMBL" id="ULP53556.1"/>
    </source>
</evidence>
<sequence length="135" mass="13997">MTILQETAQSAVSKVIIEALESATATSVISALAEGRNTASKNIFRPSIMTLETIDGQEIRVSTLTSKSATAAELVSAGTTIDVTPTGTYVLACGKTLVIENGRLVGGTAAAGDIPDWAVFYLLPVDRQGTVAVRV</sequence>